<dbReference type="Proteomes" id="UP000004810">
    <property type="component" value="Unassembled WGS sequence"/>
</dbReference>
<comment type="caution">
    <text evidence="1">The sequence shown here is derived from an EMBL/GenBank/DDBJ whole genome shotgun (WGS) entry which is preliminary data.</text>
</comment>
<accession>J9EAF4</accession>
<feature type="non-terminal residue" evidence="1">
    <location>
        <position position="1"/>
    </location>
</feature>
<dbReference type="AlphaFoldDB" id="J9EAF4"/>
<name>J9EAF4_WUCBA</name>
<evidence type="ECO:0000313" key="2">
    <source>
        <dbReference type="Proteomes" id="UP000004810"/>
    </source>
</evidence>
<organism evidence="1 2">
    <name type="scientific">Wuchereria bancrofti</name>
    <dbReference type="NCBI Taxonomy" id="6293"/>
    <lineage>
        <taxon>Eukaryota</taxon>
        <taxon>Metazoa</taxon>
        <taxon>Ecdysozoa</taxon>
        <taxon>Nematoda</taxon>
        <taxon>Chromadorea</taxon>
        <taxon>Rhabditida</taxon>
        <taxon>Spirurina</taxon>
        <taxon>Spiruromorpha</taxon>
        <taxon>Filarioidea</taxon>
        <taxon>Onchocercidae</taxon>
        <taxon>Wuchereria</taxon>
    </lineage>
</organism>
<dbReference type="EMBL" id="ADBV01005841">
    <property type="protein sequence ID" value="EJW79103.1"/>
    <property type="molecule type" value="Genomic_DNA"/>
</dbReference>
<proteinExistence type="predicted"/>
<evidence type="ECO:0000313" key="1">
    <source>
        <dbReference type="EMBL" id="EJW79103.1"/>
    </source>
</evidence>
<reference evidence="2" key="1">
    <citation type="submission" date="2012-08" db="EMBL/GenBank/DDBJ databases">
        <title>The Genome Sequence of Wuchereria bancrofti.</title>
        <authorList>
            <person name="Nutman T.B."/>
            <person name="Fink D.L."/>
            <person name="Russ C."/>
            <person name="Young S."/>
            <person name="Zeng Q."/>
            <person name="Koehrsen M."/>
            <person name="Alvarado L."/>
            <person name="Berlin A."/>
            <person name="Chapman S.B."/>
            <person name="Chen Z."/>
            <person name="Freedman E."/>
            <person name="Gellesch M."/>
            <person name="Goldberg J."/>
            <person name="Griggs A."/>
            <person name="Gujja S."/>
            <person name="Heilman E.R."/>
            <person name="Heiman D."/>
            <person name="Hepburn T."/>
            <person name="Howarth C."/>
            <person name="Jen D."/>
            <person name="Larson L."/>
            <person name="Lewis B."/>
            <person name="Mehta T."/>
            <person name="Park D."/>
            <person name="Pearson M."/>
            <person name="Roberts A."/>
            <person name="Saif S."/>
            <person name="Shea T."/>
            <person name="Shenoy N."/>
            <person name="Sisk P."/>
            <person name="Stolte C."/>
            <person name="Sykes S."/>
            <person name="Walk T."/>
            <person name="White J."/>
            <person name="Yandava C."/>
            <person name="Haas B."/>
            <person name="Henn M.R."/>
            <person name="Nusbaum C."/>
            <person name="Birren B."/>
        </authorList>
    </citation>
    <scope>NUCLEOTIDE SEQUENCE [LARGE SCALE GENOMIC DNA]</scope>
    <source>
        <strain evidence="2">NA</strain>
    </source>
</reference>
<sequence>HYYHTKTEVDDGQMKGQDKIAVATAQIMMKEGDSQFSSSSTVVVSDTYPISILM</sequence>
<protein>
    <submittedName>
        <fullName evidence="1">Uncharacterized protein</fullName>
    </submittedName>
</protein>
<gene>
    <name evidence="1" type="ORF">WUBG_09990</name>
</gene>